<gene>
    <name evidence="2" type="ORF">AGR3A_Cc120096</name>
</gene>
<protein>
    <recommendedName>
        <fullName evidence="1">DUF6602 domain-containing protein</fullName>
    </recommendedName>
</protein>
<dbReference type="InterPro" id="IPR046537">
    <property type="entry name" value="DUF6602"/>
</dbReference>
<dbReference type="AlphaFoldDB" id="A0A1S7NNA5"/>
<dbReference type="EMBL" id="FBWK01000004">
    <property type="protein sequence ID" value="CUX09518.1"/>
    <property type="molecule type" value="Genomic_DNA"/>
</dbReference>
<name>A0A1S7NNA5_9HYPH</name>
<proteinExistence type="predicted"/>
<sequence length="438" mass="49879">MDFLRASLRAKAERAIAQRSKDREFHGLEREFLYYQAQMLADYQRSKDVKHPRDLGQIRETILRRFLSESGYLPKQYGVSERSVRVVSPTGHISKEIDIALFDPKESLTLMNREDVYEVHPIESVYGVIQVKSNLSKKELTSALDNLASFKNLARPRNENLGGIRFTESTKSERGFAVLFAFTTDLDWDSITAALKDFGDKNPRHSLPNAIVVLDRGAWRYGDETGGYILNPYLERIEELKIYGQPDYDGLSLYSFYACLIMLLRHTYVWPVAVESYFRLPLISADKSYEFTYGQFAEVGVCQKHGDFARKISSENLEKIVEACSASEPVNWTKVLDAAYGHQHDEEVSRRQGGDVRVFNPENRPLSEILLVETSYGDKTFQSPSFESIRTGGMDIWLPHVYASELGLISGCPKCAQLSRTAQKTRGHRTKAPSKRNT</sequence>
<dbReference type="CDD" id="cd21173">
    <property type="entry name" value="NucC-like"/>
    <property type="match status" value="1"/>
</dbReference>
<evidence type="ECO:0000259" key="1">
    <source>
        <dbReference type="Pfam" id="PF20247"/>
    </source>
</evidence>
<reference evidence="3" key="1">
    <citation type="submission" date="2016-01" db="EMBL/GenBank/DDBJ databases">
        <authorList>
            <person name="Regsiter A."/>
            <person name="william w."/>
        </authorList>
    </citation>
    <scope>NUCLEOTIDE SEQUENCE [LARGE SCALE GENOMIC DNA]</scope>
    <source>
        <strain evidence="3">CFBP 6623</strain>
    </source>
</reference>
<evidence type="ECO:0000313" key="2">
    <source>
        <dbReference type="EMBL" id="CUX09518.1"/>
    </source>
</evidence>
<keyword evidence="3" id="KW-1185">Reference proteome</keyword>
<accession>A0A1S7NNA5</accession>
<dbReference type="Proteomes" id="UP000191988">
    <property type="component" value="Unassembled WGS sequence"/>
</dbReference>
<organism evidence="2 3">
    <name type="scientific">Agrobacterium tomkonis CFBP 6623</name>
    <dbReference type="NCBI Taxonomy" id="1183432"/>
    <lineage>
        <taxon>Bacteria</taxon>
        <taxon>Pseudomonadati</taxon>
        <taxon>Pseudomonadota</taxon>
        <taxon>Alphaproteobacteria</taxon>
        <taxon>Hyphomicrobiales</taxon>
        <taxon>Rhizobiaceae</taxon>
        <taxon>Rhizobium/Agrobacterium group</taxon>
        <taxon>Agrobacterium</taxon>
        <taxon>Agrobacterium tumefaciens complex</taxon>
    </lineage>
</organism>
<feature type="domain" description="DUF6602" evidence="1">
    <location>
        <begin position="45"/>
        <end position="153"/>
    </location>
</feature>
<evidence type="ECO:0000313" key="3">
    <source>
        <dbReference type="Proteomes" id="UP000191988"/>
    </source>
</evidence>
<dbReference type="Pfam" id="PF20247">
    <property type="entry name" value="DUF6602"/>
    <property type="match status" value="1"/>
</dbReference>